<dbReference type="Gene3D" id="1.10.260.40">
    <property type="entry name" value="lambda repressor-like DNA-binding domains"/>
    <property type="match status" value="1"/>
</dbReference>
<dbReference type="Proteomes" id="UP000468581">
    <property type="component" value="Unassembled WGS sequence"/>
</dbReference>
<dbReference type="InterPro" id="IPR050807">
    <property type="entry name" value="TransReg_Diox_bact_type"/>
</dbReference>
<comment type="caution">
    <text evidence="3">The sequence shown here is derived from an EMBL/GenBank/DDBJ whole genome shotgun (WGS) entry which is preliminary data.</text>
</comment>
<dbReference type="GO" id="GO:0005829">
    <property type="term" value="C:cytosol"/>
    <property type="evidence" value="ECO:0007669"/>
    <property type="project" value="TreeGrafter"/>
</dbReference>
<evidence type="ECO:0000256" key="1">
    <source>
        <dbReference type="ARBA" id="ARBA00023125"/>
    </source>
</evidence>
<evidence type="ECO:0000259" key="2">
    <source>
        <dbReference type="PROSITE" id="PS50943"/>
    </source>
</evidence>
<dbReference type="InterPro" id="IPR010982">
    <property type="entry name" value="Lambda_DNA-bd_dom_sf"/>
</dbReference>
<dbReference type="RefSeq" id="WP_163608400.1">
    <property type="nucleotide sequence ID" value="NZ_JAABOO010000004.1"/>
</dbReference>
<dbReference type="GO" id="GO:0003677">
    <property type="term" value="F:DNA binding"/>
    <property type="evidence" value="ECO:0007669"/>
    <property type="project" value="UniProtKB-KW"/>
</dbReference>
<organism evidence="3 4">
    <name type="scientific">Leptobacterium flavescens</name>
    <dbReference type="NCBI Taxonomy" id="472055"/>
    <lineage>
        <taxon>Bacteria</taxon>
        <taxon>Pseudomonadati</taxon>
        <taxon>Bacteroidota</taxon>
        <taxon>Flavobacteriia</taxon>
        <taxon>Flavobacteriales</taxon>
        <taxon>Flavobacteriaceae</taxon>
        <taxon>Leptobacterium</taxon>
    </lineage>
</organism>
<evidence type="ECO:0000313" key="3">
    <source>
        <dbReference type="EMBL" id="NER15102.1"/>
    </source>
</evidence>
<dbReference type="PROSITE" id="PS50943">
    <property type="entry name" value="HTH_CROC1"/>
    <property type="match status" value="1"/>
</dbReference>
<reference evidence="3 4" key="1">
    <citation type="submission" date="2020-01" db="EMBL/GenBank/DDBJ databases">
        <title>Leptobacterium flavescens.</title>
        <authorList>
            <person name="Wang G."/>
        </authorList>
    </citation>
    <scope>NUCLEOTIDE SEQUENCE [LARGE SCALE GENOMIC DNA]</scope>
    <source>
        <strain evidence="3 4">KCTC 22160</strain>
    </source>
</reference>
<dbReference type="CDD" id="cd00093">
    <property type="entry name" value="HTH_XRE"/>
    <property type="match status" value="1"/>
</dbReference>
<gene>
    <name evidence="3" type="ORF">GWK08_16730</name>
</gene>
<keyword evidence="1" id="KW-0238">DNA-binding</keyword>
<proteinExistence type="predicted"/>
<feature type="domain" description="HTH cro/C1-type" evidence="2">
    <location>
        <begin position="19"/>
        <end position="73"/>
    </location>
</feature>
<sequence length="76" mass="8644">MSISKERILEYKKNFGLRVRELRESKGFSQLDLASEINVEKTSISRIENGRTNVTLVTAVKLANALGVELKNLFEF</sequence>
<dbReference type="SUPFAM" id="SSF47413">
    <property type="entry name" value="lambda repressor-like DNA-binding domains"/>
    <property type="match status" value="1"/>
</dbReference>
<dbReference type="AlphaFoldDB" id="A0A6P0URC7"/>
<accession>A0A6P0URC7</accession>
<dbReference type="GO" id="GO:0003700">
    <property type="term" value="F:DNA-binding transcription factor activity"/>
    <property type="evidence" value="ECO:0007669"/>
    <property type="project" value="TreeGrafter"/>
</dbReference>
<keyword evidence="4" id="KW-1185">Reference proteome</keyword>
<dbReference type="EMBL" id="JAABOO010000004">
    <property type="protein sequence ID" value="NER15102.1"/>
    <property type="molecule type" value="Genomic_DNA"/>
</dbReference>
<dbReference type="InterPro" id="IPR001387">
    <property type="entry name" value="Cro/C1-type_HTH"/>
</dbReference>
<dbReference type="PANTHER" id="PTHR46797">
    <property type="entry name" value="HTH-TYPE TRANSCRIPTIONAL REGULATOR"/>
    <property type="match status" value="1"/>
</dbReference>
<protein>
    <submittedName>
        <fullName evidence="3">Helix-turn-helix domain-containing protein</fullName>
    </submittedName>
</protein>
<dbReference type="PANTHER" id="PTHR46797:SF1">
    <property type="entry name" value="METHYLPHOSPHONATE SYNTHASE"/>
    <property type="match status" value="1"/>
</dbReference>
<dbReference type="SMART" id="SM00530">
    <property type="entry name" value="HTH_XRE"/>
    <property type="match status" value="1"/>
</dbReference>
<name>A0A6P0URC7_9FLAO</name>
<evidence type="ECO:0000313" key="4">
    <source>
        <dbReference type="Proteomes" id="UP000468581"/>
    </source>
</evidence>
<dbReference type="Pfam" id="PF01381">
    <property type="entry name" value="HTH_3"/>
    <property type="match status" value="1"/>
</dbReference>